<organism evidence="1 2">
    <name type="scientific">Leptospira santarosai serovar Shermani str. LT 821</name>
    <dbReference type="NCBI Taxonomy" id="758847"/>
    <lineage>
        <taxon>Bacteria</taxon>
        <taxon>Pseudomonadati</taxon>
        <taxon>Spirochaetota</taxon>
        <taxon>Spirochaetia</taxon>
        <taxon>Leptospirales</taxon>
        <taxon>Leptospiraceae</taxon>
        <taxon>Leptospira</taxon>
    </lineage>
</organism>
<sequence>MRDSFKKADNSRFGVISRGLPYLLKNSPLIFGTIFIRSSNKKDRF</sequence>
<dbReference type="KEGG" id="lst:LSS_08304"/>
<dbReference type="Proteomes" id="UP000035800">
    <property type="component" value="Chromosome I"/>
</dbReference>
<dbReference type="STRING" id="758847.LSS_08304"/>
<gene>
    <name evidence="1" type="ORF">LSS_08304</name>
</gene>
<reference evidence="1 2" key="2">
    <citation type="journal article" date="2014" name="Emerg. Microbes Infect.">
        <title>Potential impact on kidney infection: a whole-genome analysis of Leptospira santarosai serovar Shermani.</title>
        <authorList>
            <person name="Chou L.F."/>
            <person name="Chen T.W."/>
            <person name="Ko Y.C."/>
            <person name="Pan M.J."/>
            <person name="Tian Y.C."/>
            <person name="Chiu C.H."/>
            <person name="Tang P."/>
            <person name="Hung C.C."/>
            <person name="Yang C.W."/>
        </authorList>
    </citation>
    <scope>NUCLEOTIDE SEQUENCE</scope>
    <source>
        <strain evidence="1 2">LT 821</strain>
    </source>
</reference>
<proteinExistence type="predicted"/>
<reference evidence="1 2" key="1">
    <citation type="journal article" date="2012" name="Gene">
        <title>Sequence of Leptospira santarosai serovar Shermani genome and prediction of virulence-associated genes.</title>
        <authorList>
            <person name="Chou L.F."/>
            <person name="Chen Y.T."/>
            <person name="Lu C.W."/>
            <person name="Ko Y.C."/>
            <person name="Tang C.Y."/>
            <person name="Pan M.J."/>
            <person name="Tian Y.C."/>
            <person name="Chiu C.H."/>
            <person name="Hung C.C."/>
            <person name="Yang C.W."/>
        </authorList>
    </citation>
    <scope>NUCLEOTIDE SEQUENCE [LARGE SCALE GENOMIC DNA]</scope>
    <source>
        <strain evidence="1">LT 821</strain>
    </source>
</reference>
<accession>K8Y2W0</accession>
<name>K8Y2W0_9LEPT</name>
<evidence type="ECO:0000313" key="2">
    <source>
        <dbReference type="Proteomes" id="UP000035800"/>
    </source>
</evidence>
<evidence type="ECO:0000313" key="1">
    <source>
        <dbReference type="EMBL" id="EKT87361.1"/>
    </source>
</evidence>
<protein>
    <submittedName>
        <fullName evidence="1">Uncharacterized protein</fullName>
    </submittedName>
</protein>
<dbReference type="AlphaFoldDB" id="K8Y2W0"/>
<dbReference type="EMBL" id="CP006694">
    <property type="protein sequence ID" value="EKT87361.1"/>
    <property type="molecule type" value="Genomic_DNA"/>
</dbReference>